<dbReference type="GO" id="GO:0045944">
    <property type="term" value="P:positive regulation of transcription by RNA polymerase II"/>
    <property type="evidence" value="ECO:0007669"/>
    <property type="project" value="EnsemblFungi"/>
</dbReference>
<evidence type="ECO:0000256" key="1">
    <source>
        <dbReference type="ARBA" id="ARBA00012513"/>
    </source>
</evidence>
<dbReference type="PANTHER" id="PTHR24356">
    <property type="entry name" value="SERINE/THREONINE-PROTEIN KINASE"/>
    <property type="match status" value="1"/>
</dbReference>
<dbReference type="EC" id="2.7.11.1" evidence="1"/>
<reference evidence="16" key="1">
    <citation type="submission" date="2016-05" db="EMBL/GenBank/DDBJ databases">
        <title>Comparative genomics of biotechnologically important yeasts.</title>
        <authorList>
            <consortium name="DOE Joint Genome Institute"/>
            <person name="Riley R."/>
            <person name="Haridas S."/>
            <person name="Wolfe K.H."/>
            <person name="Lopes M.R."/>
            <person name="Hittinger C.T."/>
            <person name="Goker M."/>
            <person name="Salamov A."/>
            <person name="Wisecaver J."/>
            <person name="Long T.M."/>
            <person name="Aerts A.L."/>
            <person name="Barry K."/>
            <person name="Choi C."/>
            <person name="Clum A."/>
            <person name="Coughlan A.Y."/>
            <person name="Deshpande S."/>
            <person name="Douglass A.P."/>
            <person name="Hanson S.J."/>
            <person name="Klenk H.-P."/>
            <person name="Labutti K."/>
            <person name="Lapidus A."/>
            <person name="Lindquist E."/>
            <person name="Lipzen A."/>
            <person name="Meier-Kolthoff J.P."/>
            <person name="Ohm R.A."/>
            <person name="Otillar R.P."/>
            <person name="Pangilinan J."/>
            <person name="Peng Y."/>
            <person name="Rokas A."/>
            <person name="Rosa C.A."/>
            <person name="Scheuner C."/>
            <person name="Sibirny A.A."/>
            <person name="Slot J.C."/>
            <person name="Stielow J.B."/>
            <person name="Sun H."/>
            <person name="Kurtzman C.P."/>
            <person name="Blackwell M."/>
            <person name="Grigoriev I.V."/>
            <person name="Jeffries T.W."/>
        </authorList>
    </citation>
    <scope>NUCLEOTIDE SEQUENCE [LARGE SCALE GENOMIC DNA]</scope>
    <source>
        <strain evidence="16">NRRL Y-2460</strain>
    </source>
</reference>
<dbReference type="InterPro" id="IPR001789">
    <property type="entry name" value="Sig_transdc_resp-reg_receiver"/>
</dbReference>
<evidence type="ECO:0000256" key="7">
    <source>
        <dbReference type="ARBA" id="ARBA00022840"/>
    </source>
</evidence>
<feature type="region of interest" description="Disordered" evidence="11">
    <location>
        <begin position="1266"/>
        <end position="1352"/>
    </location>
</feature>
<feature type="domain" description="AGC-kinase C-terminal" evidence="14">
    <location>
        <begin position="1127"/>
        <end position="1253"/>
    </location>
</feature>
<feature type="region of interest" description="Disordered" evidence="11">
    <location>
        <begin position="275"/>
        <end position="340"/>
    </location>
</feature>
<feature type="region of interest" description="Disordered" evidence="11">
    <location>
        <begin position="951"/>
        <end position="972"/>
    </location>
</feature>
<dbReference type="GO" id="GO:0005634">
    <property type="term" value="C:nucleus"/>
    <property type="evidence" value="ECO:0007669"/>
    <property type="project" value="EnsemblFungi"/>
</dbReference>
<dbReference type="PROSITE" id="PS50110">
    <property type="entry name" value="RESPONSE_REGULATORY"/>
    <property type="match status" value="1"/>
</dbReference>
<dbReference type="GO" id="GO:0070301">
    <property type="term" value="P:cellular response to hydrogen peroxide"/>
    <property type="evidence" value="ECO:0007669"/>
    <property type="project" value="EnsemblFungi"/>
</dbReference>
<dbReference type="SMART" id="SM00220">
    <property type="entry name" value="S_TKc"/>
    <property type="match status" value="1"/>
</dbReference>
<dbReference type="PROSITE" id="PS00108">
    <property type="entry name" value="PROTEIN_KINASE_ST"/>
    <property type="match status" value="1"/>
</dbReference>
<dbReference type="STRING" id="669874.A0A1E4TUW3"/>
<feature type="compositionally biased region" description="Low complexity" evidence="11">
    <location>
        <begin position="1270"/>
        <end position="1283"/>
    </location>
</feature>
<gene>
    <name evidence="15" type="ORF">PACTADRAFT_23999</name>
</gene>
<dbReference type="Gene3D" id="3.30.200.20">
    <property type="entry name" value="Phosphorylase Kinase, domain 1"/>
    <property type="match status" value="2"/>
</dbReference>
<dbReference type="GO" id="GO:1900445">
    <property type="term" value="P:positive regulation of filamentous growth of a population of unicellular organisms in response to biotic stimulus"/>
    <property type="evidence" value="ECO:0007669"/>
    <property type="project" value="UniProtKB-ARBA"/>
</dbReference>
<dbReference type="GO" id="GO:0005524">
    <property type="term" value="F:ATP binding"/>
    <property type="evidence" value="ECO:0007669"/>
    <property type="project" value="UniProtKB-KW"/>
</dbReference>
<evidence type="ECO:0000256" key="9">
    <source>
        <dbReference type="ARBA" id="ARBA00048679"/>
    </source>
</evidence>
<dbReference type="GO" id="GO:0004674">
    <property type="term" value="F:protein serine/threonine kinase activity"/>
    <property type="evidence" value="ECO:0007669"/>
    <property type="project" value="UniProtKB-KW"/>
</dbReference>
<sequence>INDQNDLIQATSKNPTAVLELDMDCKVKFLSRNWESIVGTKITKIVNKPVSRIVVADSDFDKEVFRRAVDIMMADDTSYRVKFLAATDDVPGSNEGSIHEDDNDSYTNEFQNTLEVMKNNEDDQSSTDSIISTNGGLIEMEGQGILIHDLKTQLPTHSMWILRPFVPIQDLILELPVPLVEKLGFGIDIFQNYLISLSDMGIIDEEAVPAPRQVLCRICEQQVPAWWLERHSELCLVEHKLEDEVQECHDQLVEHKKLITNIMLTMATNTTFSPSAASGNSINNNNTKNTTPVSTSSSASTTSSASSFTPIRDYKGLTLPNPFSPSPVNSPSGTSGIMRKKRSSSIFNSLRFPFKNLERLCQYCDDALSINPGELVSVDNRTTEIAYSPNTEKAIKAVYSAKLPESSDPAIKLLTEDTELYANKKTDAIERLASTMQYSEKLKREIDLLILETVHSTVRKIREKTTGISEYNTPSLTQTEKFEDNDIDNENAKLCSPQPIKAPTNSNELFTDPYLYGDKLPLDKTNTKDSSSSYTPTLKSKDHSRSITPNEVVQPRNKTPTIQINLGDRSNSSSNSLNTPPVTLNNTETDSENRGRKAVNTASRSSYASPRRQMSPAAFSNSPMTSIQRNSRTSQKDNISTSHSSTPVASPLLASYNNELQPQQSLVQRTLGNTNSHTHSNSVRYNNLLSLSSSAKPPLSPLLVTSSINKQIVPSIKDYEIIKPISKGAFGSVYLTRRKLTGEYFAIKVLKKSDMIAKNQVPNVKAERAIMMRQAESPYVARLYSSFQSKDYLFLVMEYLNGGDCAALIKMLGSLSDAWAKRYIAEVIVGVDDLHKKGIIHRDLKPDNLLIDNMGHLKLTDFGLSRMGLIGRQTNLRRNSIPETSNVFETVQQQISNHSRTNSVTPFSLSPNIERAQLATTVINSSNPETASNLGSSSPSTPSNFFEQIARSEKTKRSDSNASSSDSPLLKPLISRTNSQTYFALPDDYSASANIQENSLLAANNPLALFDPQNSTQTRKFVGTPDYLAPETVEGVGQDELSDWWSIGCILFEFLFGYPPFHATTANKVFANIVNGRIDWPDLPQEEFDKICSPEAKDLITKLLVKDPSKRLGVNGSEEIMNHPYFKGVNWERLWDEEASFVPLSDDPTSTDYFDSRGAEFSNFPIVDDEDDDEDEEEAEKEADSLDFSSATKISTPNALNISRSSSFSSPANKFLQLPLKNRERRSSKLNENNSNEFGSFQFRNLAALEKANKDVINKLKSENLERRSSISASSSSPESLSSLVQPSRSGGYSSHVNPNRRPTSPSSLHASGGSNTPTRSSFSTQQQKTQPHQAQSRSTDTGSPVPKLAKQFGKSQPLYPTQQYSPQNALFTRALNRTLSDFSPSSSDNEDSRNSAIMRVRSRRSSRRLGSASSNSTNEAIRPSLITYDVLLCEPIPILRETVQKMLAKLGCIVVAIKDGDALVRRATGEVKFDFIFTALRTPKVNSIDVVKLIKHTSSVNSDTPIIALTAYYREAKNSNVFNYVIEKPVTIEMLSECIQKFSEQRRRNAQEAISDTEA</sequence>
<dbReference type="SUPFAM" id="SSF52172">
    <property type="entry name" value="CheY-like"/>
    <property type="match status" value="1"/>
</dbReference>
<feature type="compositionally biased region" description="Acidic residues" evidence="11">
    <location>
        <begin position="1167"/>
        <end position="1181"/>
    </location>
</feature>
<dbReference type="Proteomes" id="UP000094236">
    <property type="component" value="Unassembled WGS sequence"/>
</dbReference>
<dbReference type="Pfam" id="PF00072">
    <property type="entry name" value="Response_reg"/>
    <property type="match status" value="1"/>
</dbReference>
<evidence type="ECO:0000256" key="4">
    <source>
        <dbReference type="ARBA" id="ARBA00022679"/>
    </source>
</evidence>
<evidence type="ECO:0000259" key="13">
    <source>
        <dbReference type="PROSITE" id="PS50110"/>
    </source>
</evidence>
<keyword evidence="6" id="KW-0418">Kinase</keyword>
<dbReference type="GO" id="GO:1903452">
    <property type="term" value="P:positive regulation of G1 to G0 transition"/>
    <property type="evidence" value="ECO:0007669"/>
    <property type="project" value="EnsemblFungi"/>
</dbReference>
<dbReference type="FunFam" id="3.30.200.20:FF:001008">
    <property type="entry name" value="Serine/threonine-protein kinase cek1"/>
    <property type="match status" value="1"/>
</dbReference>
<dbReference type="InterPro" id="IPR000719">
    <property type="entry name" value="Prot_kinase_dom"/>
</dbReference>
<comment type="catalytic activity">
    <reaction evidence="8">
        <text>L-threonyl-[protein] + ATP = O-phospho-L-threonyl-[protein] + ADP + H(+)</text>
        <dbReference type="Rhea" id="RHEA:46608"/>
        <dbReference type="Rhea" id="RHEA-COMP:11060"/>
        <dbReference type="Rhea" id="RHEA-COMP:11605"/>
        <dbReference type="ChEBI" id="CHEBI:15378"/>
        <dbReference type="ChEBI" id="CHEBI:30013"/>
        <dbReference type="ChEBI" id="CHEBI:30616"/>
        <dbReference type="ChEBI" id="CHEBI:61977"/>
        <dbReference type="ChEBI" id="CHEBI:456216"/>
        <dbReference type="EC" id="2.7.11.1"/>
    </reaction>
</comment>
<keyword evidence="16" id="KW-1185">Reference proteome</keyword>
<comment type="caution">
    <text evidence="10">Lacks conserved residue(s) required for the propagation of feature annotation.</text>
</comment>
<dbReference type="GO" id="GO:0051321">
    <property type="term" value="P:meiotic cell cycle"/>
    <property type="evidence" value="ECO:0007669"/>
    <property type="project" value="EnsemblFungi"/>
</dbReference>
<dbReference type="SMART" id="SM00448">
    <property type="entry name" value="REC"/>
    <property type="match status" value="1"/>
</dbReference>
<dbReference type="SUPFAM" id="SSF56112">
    <property type="entry name" value="Protein kinase-like (PK-like)"/>
    <property type="match status" value="1"/>
</dbReference>
<dbReference type="GO" id="GO:0010508">
    <property type="term" value="P:positive regulation of autophagy"/>
    <property type="evidence" value="ECO:0007669"/>
    <property type="project" value="EnsemblFungi"/>
</dbReference>
<protein>
    <recommendedName>
        <fullName evidence="1">non-specific serine/threonine protein kinase</fullName>
        <ecNumber evidence="1">2.7.11.1</ecNumber>
    </recommendedName>
</protein>
<evidence type="ECO:0000256" key="8">
    <source>
        <dbReference type="ARBA" id="ARBA00047899"/>
    </source>
</evidence>
<dbReference type="InterPro" id="IPR011006">
    <property type="entry name" value="CheY-like_superfamily"/>
</dbReference>
<feature type="compositionally biased region" description="Low complexity" evidence="11">
    <location>
        <begin position="1326"/>
        <end position="1336"/>
    </location>
</feature>
<dbReference type="InterPro" id="IPR008271">
    <property type="entry name" value="Ser/Thr_kinase_AS"/>
</dbReference>
<feature type="compositionally biased region" description="Polar residues" evidence="11">
    <location>
        <begin position="618"/>
        <end position="648"/>
    </location>
</feature>
<dbReference type="Pfam" id="PF00069">
    <property type="entry name" value="Pkinase"/>
    <property type="match status" value="2"/>
</dbReference>
<dbReference type="GO" id="GO:1901992">
    <property type="term" value="P:positive regulation of mitotic cell cycle phase transition"/>
    <property type="evidence" value="ECO:0007669"/>
    <property type="project" value="EnsemblFungi"/>
</dbReference>
<evidence type="ECO:0000259" key="14">
    <source>
        <dbReference type="PROSITE" id="PS51285"/>
    </source>
</evidence>
<feature type="region of interest" description="Disordered" evidence="11">
    <location>
        <begin position="489"/>
        <end position="650"/>
    </location>
</feature>
<evidence type="ECO:0000259" key="12">
    <source>
        <dbReference type="PROSITE" id="PS50011"/>
    </source>
</evidence>
<proteinExistence type="predicted"/>
<dbReference type="InterPro" id="IPR011009">
    <property type="entry name" value="Kinase-like_dom_sf"/>
</dbReference>
<dbReference type="Gene3D" id="3.40.50.2300">
    <property type="match status" value="1"/>
</dbReference>
<feature type="compositionally biased region" description="Polar residues" evidence="11">
    <location>
        <begin position="1284"/>
        <end position="1325"/>
    </location>
</feature>
<dbReference type="GO" id="GO:0006995">
    <property type="term" value="P:cellular response to nitrogen starvation"/>
    <property type="evidence" value="ECO:0007669"/>
    <property type="project" value="EnsemblFungi"/>
</dbReference>
<dbReference type="CDD" id="cd17546">
    <property type="entry name" value="REC_hyHK_CKI1_RcsC-like"/>
    <property type="match status" value="1"/>
</dbReference>
<feature type="compositionally biased region" description="Polar residues" evidence="11">
    <location>
        <begin position="528"/>
        <end position="538"/>
    </location>
</feature>
<dbReference type="Gene3D" id="1.10.510.10">
    <property type="entry name" value="Transferase(Phosphotransferase) domain 1"/>
    <property type="match status" value="2"/>
</dbReference>
<dbReference type="GO" id="GO:0005737">
    <property type="term" value="C:cytoplasm"/>
    <property type="evidence" value="ECO:0007669"/>
    <property type="project" value="EnsemblFungi"/>
</dbReference>
<dbReference type="PROSITE" id="PS50011">
    <property type="entry name" value="PROTEIN_KINASE_DOM"/>
    <property type="match status" value="1"/>
</dbReference>
<dbReference type="InterPro" id="IPR050236">
    <property type="entry name" value="Ser_Thr_kinase_AGC"/>
</dbReference>
<evidence type="ECO:0000256" key="11">
    <source>
        <dbReference type="SAM" id="MobiDB-lite"/>
    </source>
</evidence>
<evidence type="ECO:0000256" key="6">
    <source>
        <dbReference type="ARBA" id="ARBA00022777"/>
    </source>
</evidence>
<feature type="non-terminal residue" evidence="15">
    <location>
        <position position="1"/>
    </location>
</feature>
<evidence type="ECO:0000313" key="15">
    <source>
        <dbReference type="EMBL" id="ODV95448.1"/>
    </source>
</evidence>
<feature type="region of interest" description="Disordered" evidence="11">
    <location>
        <begin position="1163"/>
        <end position="1190"/>
    </location>
</feature>
<keyword evidence="3" id="KW-0597">Phosphoprotein</keyword>
<dbReference type="InterPro" id="IPR000961">
    <property type="entry name" value="AGC-kinase_C"/>
</dbReference>
<dbReference type="EMBL" id="KV454014">
    <property type="protein sequence ID" value="ODV95448.1"/>
    <property type="molecule type" value="Genomic_DNA"/>
</dbReference>
<evidence type="ECO:0000256" key="2">
    <source>
        <dbReference type="ARBA" id="ARBA00022527"/>
    </source>
</evidence>
<dbReference type="GO" id="GO:0036180">
    <property type="term" value="P:filamentous growth of a population of unicellular organisms in response to biotic stimulus"/>
    <property type="evidence" value="ECO:0007669"/>
    <property type="project" value="UniProtKB-ARBA"/>
</dbReference>
<feature type="domain" description="Response regulatory" evidence="13">
    <location>
        <begin position="1430"/>
        <end position="1544"/>
    </location>
</feature>
<dbReference type="PANTHER" id="PTHR24356:SF1">
    <property type="entry name" value="SERINE_THREONINE-PROTEIN KINASE GREATWALL"/>
    <property type="match status" value="1"/>
</dbReference>
<dbReference type="GO" id="GO:0034605">
    <property type="term" value="P:cellular response to heat"/>
    <property type="evidence" value="ECO:0007669"/>
    <property type="project" value="EnsemblFungi"/>
</dbReference>
<dbReference type="PROSITE" id="PS51285">
    <property type="entry name" value="AGC_KINASE_CTER"/>
    <property type="match status" value="1"/>
</dbReference>
<name>A0A1E4TUW3_PACTA</name>
<keyword evidence="4" id="KW-0808">Transferase</keyword>
<feature type="compositionally biased region" description="Polar residues" evidence="11">
    <location>
        <begin position="577"/>
        <end position="588"/>
    </location>
</feature>
<evidence type="ECO:0000256" key="10">
    <source>
        <dbReference type="PROSITE-ProRule" id="PRU00169"/>
    </source>
</evidence>
<keyword evidence="7" id="KW-0067">ATP-binding</keyword>
<dbReference type="FunFam" id="1.10.510.10:FF:000340">
    <property type="entry name" value="Serine threonine protein kinase"/>
    <property type="match status" value="1"/>
</dbReference>
<evidence type="ECO:0000256" key="3">
    <source>
        <dbReference type="ARBA" id="ARBA00022553"/>
    </source>
</evidence>
<accession>A0A1E4TUW3</accession>
<dbReference type="OrthoDB" id="162894at2759"/>
<keyword evidence="5" id="KW-0547">Nucleotide-binding</keyword>
<feature type="compositionally biased region" description="Low complexity" evidence="11">
    <location>
        <begin position="275"/>
        <end position="307"/>
    </location>
</feature>
<feature type="non-terminal residue" evidence="15">
    <location>
        <position position="1560"/>
    </location>
</feature>
<evidence type="ECO:0000313" key="16">
    <source>
        <dbReference type="Proteomes" id="UP000094236"/>
    </source>
</evidence>
<feature type="region of interest" description="Disordered" evidence="11">
    <location>
        <begin position="1381"/>
        <end position="1418"/>
    </location>
</feature>
<keyword evidence="2" id="KW-0723">Serine/threonine-protein kinase</keyword>
<dbReference type="GO" id="GO:0000160">
    <property type="term" value="P:phosphorelay signal transduction system"/>
    <property type="evidence" value="ECO:0007669"/>
    <property type="project" value="InterPro"/>
</dbReference>
<evidence type="ECO:0000256" key="5">
    <source>
        <dbReference type="ARBA" id="ARBA00022741"/>
    </source>
</evidence>
<dbReference type="CDD" id="cd05611">
    <property type="entry name" value="STKc_Rim15_like"/>
    <property type="match status" value="1"/>
</dbReference>
<comment type="catalytic activity">
    <reaction evidence="9">
        <text>L-seryl-[protein] + ATP = O-phospho-L-seryl-[protein] + ADP + H(+)</text>
        <dbReference type="Rhea" id="RHEA:17989"/>
        <dbReference type="Rhea" id="RHEA-COMP:9863"/>
        <dbReference type="Rhea" id="RHEA-COMP:11604"/>
        <dbReference type="ChEBI" id="CHEBI:15378"/>
        <dbReference type="ChEBI" id="CHEBI:29999"/>
        <dbReference type="ChEBI" id="CHEBI:30616"/>
        <dbReference type="ChEBI" id="CHEBI:83421"/>
        <dbReference type="ChEBI" id="CHEBI:456216"/>
        <dbReference type="EC" id="2.7.11.1"/>
    </reaction>
</comment>
<organism evidence="15 16">
    <name type="scientific">Pachysolen tannophilus NRRL Y-2460</name>
    <dbReference type="NCBI Taxonomy" id="669874"/>
    <lineage>
        <taxon>Eukaryota</taxon>
        <taxon>Fungi</taxon>
        <taxon>Dikarya</taxon>
        <taxon>Ascomycota</taxon>
        <taxon>Saccharomycotina</taxon>
        <taxon>Pichiomycetes</taxon>
        <taxon>Pachysolenaceae</taxon>
        <taxon>Pachysolen</taxon>
    </lineage>
</organism>
<feature type="domain" description="Protein kinase" evidence="12">
    <location>
        <begin position="719"/>
        <end position="1126"/>
    </location>
</feature>
<feature type="compositionally biased region" description="Polar residues" evidence="11">
    <location>
        <begin position="546"/>
        <end position="564"/>
    </location>
</feature>